<evidence type="ECO:0000259" key="1">
    <source>
        <dbReference type="Pfam" id="PF01068"/>
    </source>
</evidence>
<name>A0A2P8PTA7_9ACTN</name>
<dbReference type="Gene3D" id="3.30.470.30">
    <property type="entry name" value="DNA ligase/mRNA capping enzyme"/>
    <property type="match status" value="1"/>
</dbReference>
<dbReference type="OrthoDB" id="9770771at2"/>
<organism evidence="2 3">
    <name type="scientific">Streptomyces dioscori</name>
    <dbReference type="NCBI Taxonomy" id="2109333"/>
    <lineage>
        <taxon>Bacteria</taxon>
        <taxon>Bacillati</taxon>
        <taxon>Actinomycetota</taxon>
        <taxon>Actinomycetes</taxon>
        <taxon>Kitasatosporales</taxon>
        <taxon>Streptomycetaceae</taxon>
        <taxon>Streptomyces</taxon>
        <taxon>Streptomyces aurantiacus group</taxon>
    </lineage>
</organism>
<dbReference type="Proteomes" id="UP000240429">
    <property type="component" value="Unassembled WGS sequence"/>
</dbReference>
<reference evidence="2 3" key="1">
    <citation type="submission" date="2018-03" db="EMBL/GenBank/DDBJ databases">
        <title>Streptomyces dioscori sp. nov., a novel endophytic actinobacterium isolated from bulbil of Dioscorea bulbifera L.</title>
        <authorList>
            <person name="Zhikuan W."/>
        </authorList>
    </citation>
    <scope>NUCLEOTIDE SEQUENCE [LARGE SCALE GENOMIC DNA]</scope>
    <source>
        <strain evidence="2 3">A217</strain>
    </source>
</reference>
<dbReference type="GO" id="GO:0006310">
    <property type="term" value="P:DNA recombination"/>
    <property type="evidence" value="ECO:0007669"/>
    <property type="project" value="InterPro"/>
</dbReference>
<dbReference type="AlphaFoldDB" id="A0A2P8PTA7"/>
<dbReference type="GO" id="GO:0006281">
    <property type="term" value="P:DNA repair"/>
    <property type="evidence" value="ECO:0007669"/>
    <property type="project" value="InterPro"/>
</dbReference>
<dbReference type="RefSeq" id="WP_107022460.1">
    <property type="nucleotide sequence ID" value="NZ_KZ679069.1"/>
</dbReference>
<dbReference type="GO" id="GO:0003910">
    <property type="term" value="F:DNA ligase (ATP) activity"/>
    <property type="evidence" value="ECO:0007669"/>
    <property type="project" value="InterPro"/>
</dbReference>
<accession>A0A2P8PTA7</accession>
<proteinExistence type="predicted"/>
<dbReference type="Pfam" id="PF01068">
    <property type="entry name" value="DNA_ligase_A_M"/>
    <property type="match status" value="1"/>
</dbReference>
<dbReference type="EMBL" id="PYBJ01000045">
    <property type="protein sequence ID" value="PSM37230.1"/>
    <property type="molecule type" value="Genomic_DNA"/>
</dbReference>
<evidence type="ECO:0000313" key="2">
    <source>
        <dbReference type="EMBL" id="PSM37230.1"/>
    </source>
</evidence>
<sequence>MKWDGFRAAPSVEGSWIVLHSRRSTQVGPAFPEVVAGAARLQDATALDGELIAWSADGRDASEQLQDRLHRRDLSAVQAAAQQSAHVVTESCTGS</sequence>
<dbReference type="SUPFAM" id="SSF56091">
    <property type="entry name" value="DNA ligase/mRNA capping enzyme, catalytic domain"/>
    <property type="match status" value="1"/>
</dbReference>
<dbReference type="GO" id="GO:0005524">
    <property type="term" value="F:ATP binding"/>
    <property type="evidence" value="ECO:0007669"/>
    <property type="project" value="InterPro"/>
</dbReference>
<comment type="caution">
    <text evidence="2">The sequence shown here is derived from an EMBL/GenBank/DDBJ whole genome shotgun (WGS) entry which is preliminary data.</text>
</comment>
<feature type="domain" description="ATP-dependent DNA ligase family profile" evidence="1">
    <location>
        <begin position="1"/>
        <end position="82"/>
    </location>
</feature>
<keyword evidence="3" id="KW-1185">Reference proteome</keyword>
<gene>
    <name evidence="2" type="ORF">C6Y14_43470</name>
</gene>
<evidence type="ECO:0000313" key="3">
    <source>
        <dbReference type="Proteomes" id="UP000240429"/>
    </source>
</evidence>
<dbReference type="InterPro" id="IPR012310">
    <property type="entry name" value="DNA_ligase_ATP-dep_cent"/>
</dbReference>
<protein>
    <recommendedName>
        <fullName evidence="1">ATP-dependent DNA ligase family profile domain-containing protein</fullName>
    </recommendedName>
</protein>